<dbReference type="STRING" id="329884.A0A4U0WTV8"/>
<sequence length="247" mass="25982">MDLSLMLNTGSEPERKAASAQIPPEGRKSTQYSVPPTPGANGQPGYASSQSTPLYGPSSAGPSLSRQTTGLTPLQTPSQGPPGAQYPFPPQSSQSPSVQPPGQQSQAYGPYSATTPGARQPTPGYPYPQASPSHYQSHALPPTLQAAHTSSLSPTPPSHHGHTPQSVRQSPLAITAYGPPQQHHHHQYQHSQPSTPLGPPPSQYTRTSNPGYQELHSPYHQRQSSITSNGLTAGSPAQQHPSIGNLV</sequence>
<protein>
    <submittedName>
        <fullName evidence="2">Uncharacterized protein</fullName>
    </submittedName>
</protein>
<reference evidence="2 3" key="1">
    <citation type="submission" date="2017-03" db="EMBL/GenBank/DDBJ databases">
        <title>Genomes of endolithic fungi from Antarctica.</title>
        <authorList>
            <person name="Coleine C."/>
            <person name="Masonjones S."/>
            <person name="Stajich J.E."/>
        </authorList>
    </citation>
    <scope>NUCLEOTIDE SEQUENCE [LARGE SCALE GENOMIC DNA]</scope>
    <source>
        <strain evidence="2 3">CCFEE 5184</strain>
    </source>
</reference>
<feature type="compositionally biased region" description="Low complexity" evidence="1">
    <location>
        <begin position="91"/>
        <end position="106"/>
    </location>
</feature>
<gene>
    <name evidence="2" type="ORF">B0A55_09301</name>
</gene>
<feature type="non-terminal residue" evidence="2">
    <location>
        <position position="247"/>
    </location>
</feature>
<name>A0A4U0WTV8_9PEZI</name>
<feature type="compositionally biased region" description="Polar residues" evidence="1">
    <location>
        <begin position="60"/>
        <end position="78"/>
    </location>
</feature>
<evidence type="ECO:0000313" key="2">
    <source>
        <dbReference type="EMBL" id="TKA67042.1"/>
    </source>
</evidence>
<dbReference type="AlphaFoldDB" id="A0A4U0WTV8"/>
<feature type="compositionally biased region" description="Polar residues" evidence="1">
    <location>
        <begin position="1"/>
        <end position="11"/>
    </location>
</feature>
<dbReference type="Proteomes" id="UP000309340">
    <property type="component" value="Unassembled WGS sequence"/>
</dbReference>
<feature type="region of interest" description="Disordered" evidence="1">
    <location>
        <begin position="1"/>
        <end position="247"/>
    </location>
</feature>
<comment type="caution">
    <text evidence="2">The sequence shown here is derived from an EMBL/GenBank/DDBJ whole genome shotgun (WGS) entry which is preliminary data.</text>
</comment>
<dbReference type="EMBL" id="NAJQ01000599">
    <property type="protein sequence ID" value="TKA67042.1"/>
    <property type="molecule type" value="Genomic_DNA"/>
</dbReference>
<proteinExistence type="predicted"/>
<organism evidence="2 3">
    <name type="scientific">Friedmanniomyces simplex</name>
    <dbReference type="NCBI Taxonomy" id="329884"/>
    <lineage>
        <taxon>Eukaryota</taxon>
        <taxon>Fungi</taxon>
        <taxon>Dikarya</taxon>
        <taxon>Ascomycota</taxon>
        <taxon>Pezizomycotina</taxon>
        <taxon>Dothideomycetes</taxon>
        <taxon>Dothideomycetidae</taxon>
        <taxon>Mycosphaerellales</taxon>
        <taxon>Teratosphaeriaceae</taxon>
        <taxon>Friedmanniomyces</taxon>
    </lineage>
</organism>
<evidence type="ECO:0000256" key="1">
    <source>
        <dbReference type="SAM" id="MobiDB-lite"/>
    </source>
</evidence>
<feature type="compositionally biased region" description="Polar residues" evidence="1">
    <location>
        <begin position="220"/>
        <end position="247"/>
    </location>
</feature>
<keyword evidence="3" id="KW-1185">Reference proteome</keyword>
<accession>A0A4U0WTV8</accession>
<evidence type="ECO:0000313" key="3">
    <source>
        <dbReference type="Proteomes" id="UP000309340"/>
    </source>
</evidence>